<evidence type="ECO:0000313" key="1">
    <source>
        <dbReference type="EMBL" id="AKM54359.1"/>
    </source>
</evidence>
<name>A0A0H3XLH3_9MOLU</name>
<dbReference type="Proteomes" id="UP000035661">
    <property type="component" value="Chromosome"/>
</dbReference>
<keyword evidence="2" id="KW-1185">Reference proteome</keyword>
<sequence length="159" mass="18998">MESNEIGRGSPFYNAVIKELSLIVETENIVNQINPILSLEIKLYYIKKNGNYTMTEKDDIMKRIIIEKTRSLEHTISGLVKEYADAYQRLYQKEPELHYTYIKILKKVKLVAQELYGQKLNYVKTFYFRYLEWMMWNENLQDLRSQAVKKIRSGYHKNG</sequence>
<dbReference type="PATRIC" id="fig|743698.3.peg.802"/>
<reference evidence="1 2" key="1">
    <citation type="journal article" date="2015" name="Genome Biol. Evol.">
        <title>Found and Lost: The Fates of Horizontally Acquired Genes in Arthropod-Symbiotic Spiroplasma.</title>
        <authorList>
            <person name="Lo W.S."/>
            <person name="Gasparich G.E."/>
            <person name="Kuo C.H."/>
        </authorList>
    </citation>
    <scope>NUCLEOTIDE SEQUENCE [LARGE SCALE GENOMIC DNA]</scope>
    <source>
        <strain evidence="2">TDA-040725-5</strain>
    </source>
</reference>
<dbReference type="AlphaFoldDB" id="A0A0H3XLH3"/>
<reference evidence="2" key="2">
    <citation type="submission" date="2015-06" db="EMBL/GenBank/DDBJ databases">
        <title>Complete genome sequence of Spiroplasma eriocheiris TDA-040725-5 (DSM 21848).</title>
        <authorList>
            <person name="Lo W.-S."/>
            <person name="Kuo C.-H."/>
        </authorList>
    </citation>
    <scope>NUCLEOTIDE SEQUENCE [LARGE SCALE GENOMIC DNA]</scope>
    <source>
        <strain evidence="2">TDA-040725-5</strain>
    </source>
</reference>
<dbReference type="KEGG" id="seri:SERIO_v1c07970"/>
<dbReference type="RefSeq" id="WP_047791568.1">
    <property type="nucleotide sequence ID" value="NZ_CP011856.1"/>
</dbReference>
<proteinExistence type="predicted"/>
<dbReference type="STRING" id="315358.SERIO_v1c07970"/>
<gene>
    <name evidence="1" type="ORF">SERIO_v1c07970</name>
</gene>
<protein>
    <submittedName>
        <fullName evidence="1">Uncharacterized protein</fullName>
    </submittedName>
</protein>
<dbReference type="EMBL" id="CP011856">
    <property type="protein sequence ID" value="AKM54359.1"/>
    <property type="molecule type" value="Genomic_DNA"/>
</dbReference>
<organism evidence="1 2">
    <name type="scientific">Spiroplasma eriocheiris</name>
    <dbReference type="NCBI Taxonomy" id="315358"/>
    <lineage>
        <taxon>Bacteria</taxon>
        <taxon>Bacillati</taxon>
        <taxon>Mycoplasmatota</taxon>
        <taxon>Mollicutes</taxon>
        <taxon>Entomoplasmatales</taxon>
        <taxon>Spiroplasmataceae</taxon>
        <taxon>Spiroplasma</taxon>
    </lineage>
</organism>
<accession>A0A0H3XLH3</accession>
<evidence type="ECO:0000313" key="2">
    <source>
        <dbReference type="Proteomes" id="UP000035661"/>
    </source>
</evidence>